<keyword evidence="2" id="KW-1185">Reference proteome</keyword>
<sequence length="83" mass="9460">MRLRLDSSTDFVCVCLVVKGVYGVLEWGLCRGIRELQRESSLTTSLKRSASLITESIFHEQIPVNIQKKFISNRFFGSEGKCF</sequence>
<dbReference type="AlphaFoldDB" id="A0AAV4PGF6"/>
<dbReference type="EMBL" id="BPLQ01002700">
    <property type="protein sequence ID" value="GIX95060.1"/>
    <property type="molecule type" value="Genomic_DNA"/>
</dbReference>
<gene>
    <name evidence="1" type="ORF">CDAR_128491</name>
</gene>
<proteinExistence type="predicted"/>
<evidence type="ECO:0000313" key="1">
    <source>
        <dbReference type="EMBL" id="GIX95060.1"/>
    </source>
</evidence>
<name>A0AAV4PGF6_9ARAC</name>
<accession>A0AAV4PGF6</accession>
<dbReference type="Proteomes" id="UP001054837">
    <property type="component" value="Unassembled WGS sequence"/>
</dbReference>
<protein>
    <submittedName>
        <fullName evidence="1">Uncharacterized protein</fullName>
    </submittedName>
</protein>
<organism evidence="1 2">
    <name type="scientific">Caerostris darwini</name>
    <dbReference type="NCBI Taxonomy" id="1538125"/>
    <lineage>
        <taxon>Eukaryota</taxon>
        <taxon>Metazoa</taxon>
        <taxon>Ecdysozoa</taxon>
        <taxon>Arthropoda</taxon>
        <taxon>Chelicerata</taxon>
        <taxon>Arachnida</taxon>
        <taxon>Araneae</taxon>
        <taxon>Araneomorphae</taxon>
        <taxon>Entelegynae</taxon>
        <taxon>Araneoidea</taxon>
        <taxon>Araneidae</taxon>
        <taxon>Caerostris</taxon>
    </lineage>
</organism>
<reference evidence="1 2" key="1">
    <citation type="submission" date="2021-06" db="EMBL/GenBank/DDBJ databases">
        <title>Caerostris darwini draft genome.</title>
        <authorList>
            <person name="Kono N."/>
            <person name="Arakawa K."/>
        </authorList>
    </citation>
    <scope>NUCLEOTIDE SEQUENCE [LARGE SCALE GENOMIC DNA]</scope>
</reference>
<evidence type="ECO:0000313" key="2">
    <source>
        <dbReference type="Proteomes" id="UP001054837"/>
    </source>
</evidence>
<comment type="caution">
    <text evidence="1">The sequence shown here is derived from an EMBL/GenBank/DDBJ whole genome shotgun (WGS) entry which is preliminary data.</text>
</comment>